<protein>
    <recommendedName>
        <fullName evidence="3">Holin of 3TMs, for gene-transfer release</fullName>
    </recommendedName>
</protein>
<reference evidence="2" key="1">
    <citation type="submission" date="2015-11" db="EMBL/GenBank/DDBJ databases">
        <title>Genomes of Abundant and Widespread Viruses from the Deep Ocean.</title>
        <authorList>
            <person name="Mizuno C.M."/>
            <person name="Ghai R."/>
            <person name="Saghai A."/>
            <person name="Lopez-Garcia P."/>
            <person name="Rodriguez-Valera F."/>
        </authorList>
    </citation>
    <scope>NUCLEOTIDE SEQUENCE</scope>
</reference>
<dbReference type="EMBL" id="KT997802">
    <property type="protein sequence ID" value="ANO58228.1"/>
    <property type="molecule type" value="Genomic_DNA"/>
</dbReference>
<evidence type="ECO:0008006" key="3">
    <source>
        <dbReference type="Google" id="ProtNLM"/>
    </source>
</evidence>
<keyword evidence="1" id="KW-1133">Transmembrane helix</keyword>
<feature type="transmembrane region" description="Helical" evidence="1">
    <location>
        <begin position="95"/>
        <end position="113"/>
    </location>
</feature>
<keyword evidence="1" id="KW-0472">Membrane</keyword>
<proteinExistence type="predicted"/>
<dbReference type="AlphaFoldDB" id="A0A1B0Z208"/>
<organism evidence="2">
    <name type="scientific">uncultured Alphaproteobacteria bacterium</name>
    <dbReference type="NCBI Taxonomy" id="91750"/>
    <lineage>
        <taxon>Bacteria</taxon>
        <taxon>Pseudomonadati</taxon>
        <taxon>Pseudomonadota</taxon>
        <taxon>Alphaproteobacteria</taxon>
        <taxon>environmental samples</taxon>
    </lineage>
</organism>
<accession>A0A1B0Z208</accession>
<keyword evidence="1" id="KW-0812">Transmembrane</keyword>
<evidence type="ECO:0000256" key="1">
    <source>
        <dbReference type="SAM" id="Phobius"/>
    </source>
</evidence>
<name>A0A1B0Z208_9PROT</name>
<dbReference type="EMBL" id="KT997882">
    <property type="protein sequence ID" value="ANO58407.1"/>
    <property type="molecule type" value="Genomic_DNA"/>
</dbReference>
<evidence type="ECO:0000313" key="2">
    <source>
        <dbReference type="EMBL" id="ANO58228.1"/>
    </source>
</evidence>
<sequence length="119" mass="13693">MIHLLGLFKNPLFRMIGSKTVGMITHKLEKDKIIKAKEIEAAKSISIAQINAGQSSWKDEWLCLFFTIIFGLHFIPYFQDTMQRGWEILKSADPMFFYIILTIVGASFGVTTMNKFKKK</sequence>
<feature type="transmembrane region" description="Helical" evidence="1">
    <location>
        <begin position="61"/>
        <end position="79"/>
    </location>
</feature>